<accession>A0ABD3K836</accession>
<evidence type="ECO:0000313" key="2">
    <source>
        <dbReference type="Proteomes" id="UP001634007"/>
    </source>
</evidence>
<keyword evidence="2" id="KW-1185">Reference proteome</keyword>
<gene>
    <name evidence="1" type="ORF">ACJRO7_025185</name>
</gene>
<dbReference type="EMBL" id="JBJKBG010000006">
    <property type="protein sequence ID" value="KAL3736190.1"/>
    <property type="molecule type" value="Genomic_DNA"/>
</dbReference>
<comment type="caution">
    <text evidence="1">The sequence shown here is derived from an EMBL/GenBank/DDBJ whole genome shotgun (WGS) entry which is preliminary data.</text>
</comment>
<evidence type="ECO:0000313" key="1">
    <source>
        <dbReference type="EMBL" id="KAL3736190.1"/>
    </source>
</evidence>
<protein>
    <submittedName>
        <fullName evidence="1">Uncharacterized protein</fullName>
    </submittedName>
</protein>
<dbReference type="AlphaFoldDB" id="A0ABD3K836"/>
<dbReference type="Proteomes" id="UP001634007">
    <property type="component" value="Unassembled WGS sequence"/>
</dbReference>
<reference evidence="1 2" key="1">
    <citation type="submission" date="2024-11" db="EMBL/GenBank/DDBJ databases">
        <title>Chromosome-level genome assembly of Eucalyptus globulus Labill. provides insights into its genome evolution.</title>
        <authorList>
            <person name="Li X."/>
        </authorList>
    </citation>
    <scope>NUCLEOTIDE SEQUENCE [LARGE SCALE GENOMIC DNA]</scope>
    <source>
        <strain evidence="1">CL2024</strain>
        <tissue evidence="1">Fresh tender leaves</tissue>
    </source>
</reference>
<name>A0ABD3K836_EUCGL</name>
<organism evidence="1 2">
    <name type="scientific">Eucalyptus globulus</name>
    <name type="common">Tasmanian blue gum</name>
    <dbReference type="NCBI Taxonomy" id="34317"/>
    <lineage>
        <taxon>Eukaryota</taxon>
        <taxon>Viridiplantae</taxon>
        <taxon>Streptophyta</taxon>
        <taxon>Embryophyta</taxon>
        <taxon>Tracheophyta</taxon>
        <taxon>Spermatophyta</taxon>
        <taxon>Magnoliopsida</taxon>
        <taxon>eudicotyledons</taxon>
        <taxon>Gunneridae</taxon>
        <taxon>Pentapetalae</taxon>
        <taxon>rosids</taxon>
        <taxon>malvids</taxon>
        <taxon>Myrtales</taxon>
        <taxon>Myrtaceae</taxon>
        <taxon>Myrtoideae</taxon>
        <taxon>Eucalypteae</taxon>
        <taxon>Eucalyptus</taxon>
    </lineage>
</organism>
<sequence length="133" mass="15254">MMKKVQKKWELRLGCVNNDEALRGGVEDCSKIVRSSGVAHGWHELLIIERSVEDDLRSLMDIPTFHQIHLEDLRVLVEQEENFAAASAFPRALSEDNTFWGLKKLEISKCCKMKKLLTHILLPLLTNLEELSI</sequence>
<proteinExistence type="predicted"/>